<evidence type="ECO:0000256" key="2">
    <source>
        <dbReference type="ARBA" id="ARBA00022454"/>
    </source>
</evidence>
<dbReference type="Proteomes" id="UP000298663">
    <property type="component" value="Unassembled WGS sequence"/>
</dbReference>
<keyword evidence="7" id="KW-0862">Zinc</keyword>
<keyword evidence="12" id="KW-1185">Reference proteome</keyword>
<dbReference type="PROSITE" id="PS50280">
    <property type="entry name" value="SET"/>
    <property type="match status" value="1"/>
</dbReference>
<keyword evidence="5" id="KW-0949">S-adenosyl-L-methionine</keyword>
<organism evidence="11 12">
    <name type="scientific">Steinernema carpocapsae</name>
    <name type="common">Entomopathogenic nematode</name>
    <dbReference type="NCBI Taxonomy" id="34508"/>
    <lineage>
        <taxon>Eukaryota</taxon>
        <taxon>Metazoa</taxon>
        <taxon>Ecdysozoa</taxon>
        <taxon>Nematoda</taxon>
        <taxon>Chromadorea</taxon>
        <taxon>Rhabditida</taxon>
        <taxon>Tylenchina</taxon>
        <taxon>Panagrolaimomorpha</taxon>
        <taxon>Strongyloidoidea</taxon>
        <taxon>Steinernematidae</taxon>
        <taxon>Steinernema</taxon>
    </lineage>
</organism>
<feature type="domain" description="SET" evidence="9">
    <location>
        <begin position="383"/>
        <end position="496"/>
    </location>
</feature>
<dbReference type="Pfam" id="PF00856">
    <property type="entry name" value="SET"/>
    <property type="match status" value="1"/>
</dbReference>
<protein>
    <recommendedName>
        <fullName evidence="13">SET domain-containing protein</fullName>
    </recommendedName>
</protein>
<dbReference type="InterPro" id="IPR003616">
    <property type="entry name" value="Post-SET_dom"/>
</dbReference>
<dbReference type="InterPro" id="IPR050973">
    <property type="entry name" value="H3K9_Histone-Lys_N-MTase"/>
</dbReference>
<keyword evidence="3" id="KW-0489">Methyltransferase</keyword>
<evidence type="ECO:0000256" key="5">
    <source>
        <dbReference type="ARBA" id="ARBA00022691"/>
    </source>
</evidence>
<dbReference type="InterPro" id="IPR001214">
    <property type="entry name" value="SET_dom"/>
</dbReference>
<name>A0A4U5LQ25_STECR</name>
<dbReference type="SMART" id="SM00317">
    <property type="entry name" value="SET"/>
    <property type="match status" value="1"/>
</dbReference>
<feature type="region of interest" description="Disordered" evidence="8">
    <location>
        <begin position="541"/>
        <end position="579"/>
    </location>
</feature>
<dbReference type="InterPro" id="IPR046341">
    <property type="entry name" value="SET_dom_sf"/>
</dbReference>
<reference evidence="11 12" key="2">
    <citation type="journal article" date="2019" name="G3 (Bethesda)">
        <title>Hybrid Assembly of the Genome of the Entomopathogenic Nematode Steinernema carpocapsae Identifies the X-Chromosome.</title>
        <authorList>
            <person name="Serra L."/>
            <person name="Macchietto M."/>
            <person name="Macias-Munoz A."/>
            <person name="McGill C.J."/>
            <person name="Rodriguez I.M."/>
            <person name="Rodriguez B."/>
            <person name="Murad R."/>
            <person name="Mortazavi A."/>
        </authorList>
    </citation>
    <scope>NUCLEOTIDE SEQUENCE [LARGE SCALE GENOMIC DNA]</scope>
    <source>
        <strain evidence="11 12">ALL</strain>
    </source>
</reference>
<comment type="subcellular location">
    <subcellularLocation>
        <location evidence="1">Chromosome</location>
    </subcellularLocation>
</comment>
<keyword evidence="6" id="KW-0479">Metal-binding</keyword>
<sequence>MAGLFAVAHVRSLDPKGEDKDLSPILRVQVKELLKTACKTAASPFDLKKMMKVLDLVDKKPGEVYLYGPPPEDSKDDVFVLEFKGFKCDFIRNPKTKEPEAIFKLRMRKQLPDGKWGNLRANSGILNPADINRGAPVVHGRDPKKIPALTANNEYKVERVVHAFQNKYDKTYYYVKWHRFPLELKPYSAEELKNMYIIKNYEARQKVVDLIYKRLGKKKPSRTKAYFATAEFKRLQAFEWSANYVCRMFKQGELYVENWESDNKSHSFQKFEFTLENTFSGDATEVLRKLQIDHTRKRCLCTDCGKASPSNDVRRALHSASEDRNLCCRQNHSIHNEKVFYTDKGLLHGKALKNNTWIIECSSACKCYGGFCPNKVVQQGRKIPLMLFWTEKKGWGVYAVERIKKGTFISEYVGHAMTEEECKDYDKMYLFELRGSRLLVDSKFRGNESRFINHCCDPNSAAYTVYVDFDGGDYHRYAFFAIKDIEPGEEITFDYFGSEEALKRINAYKAEKLKNKDKIPESRRCHCGARKCRGVFSAGDYETKNERKKRKAPKEAENAEENDLNSNKRSKNEKFRYHP</sequence>
<dbReference type="STRING" id="34508.A0A4U5LQ25"/>
<evidence type="ECO:0000256" key="8">
    <source>
        <dbReference type="SAM" id="MobiDB-lite"/>
    </source>
</evidence>
<dbReference type="OrthoDB" id="5846691at2759"/>
<dbReference type="AlphaFoldDB" id="A0A4U5LQ25"/>
<feature type="compositionally biased region" description="Basic and acidic residues" evidence="8">
    <location>
        <begin position="570"/>
        <end position="579"/>
    </location>
</feature>
<dbReference type="Gene3D" id="2.170.270.10">
    <property type="entry name" value="SET domain"/>
    <property type="match status" value="1"/>
</dbReference>
<dbReference type="PROSITE" id="PS50868">
    <property type="entry name" value="POST_SET"/>
    <property type="match status" value="1"/>
</dbReference>
<dbReference type="GO" id="GO:0032259">
    <property type="term" value="P:methylation"/>
    <property type="evidence" value="ECO:0007669"/>
    <property type="project" value="UniProtKB-KW"/>
</dbReference>
<evidence type="ECO:0000256" key="7">
    <source>
        <dbReference type="ARBA" id="ARBA00022833"/>
    </source>
</evidence>
<dbReference type="SUPFAM" id="SSF54160">
    <property type="entry name" value="Chromo domain-like"/>
    <property type="match status" value="1"/>
</dbReference>
<evidence type="ECO:0008006" key="13">
    <source>
        <dbReference type="Google" id="ProtNLM"/>
    </source>
</evidence>
<dbReference type="GO" id="GO:0005694">
    <property type="term" value="C:chromosome"/>
    <property type="evidence" value="ECO:0007669"/>
    <property type="project" value="UniProtKB-SubCell"/>
</dbReference>
<evidence type="ECO:0000256" key="4">
    <source>
        <dbReference type="ARBA" id="ARBA00022679"/>
    </source>
</evidence>
<evidence type="ECO:0000259" key="9">
    <source>
        <dbReference type="PROSITE" id="PS50280"/>
    </source>
</evidence>
<evidence type="ECO:0000256" key="1">
    <source>
        <dbReference type="ARBA" id="ARBA00004286"/>
    </source>
</evidence>
<keyword evidence="4" id="KW-0808">Transferase</keyword>
<proteinExistence type="predicted"/>
<evidence type="ECO:0000313" key="11">
    <source>
        <dbReference type="EMBL" id="TKR58043.1"/>
    </source>
</evidence>
<dbReference type="PANTHER" id="PTHR46223">
    <property type="entry name" value="HISTONE-LYSINE N-METHYLTRANSFERASE SUV39H"/>
    <property type="match status" value="1"/>
</dbReference>
<reference evidence="11 12" key="1">
    <citation type="journal article" date="2015" name="Genome Biol.">
        <title>Comparative genomics of Steinernema reveals deeply conserved gene regulatory networks.</title>
        <authorList>
            <person name="Dillman A.R."/>
            <person name="Macchietto M."/>
            <person name="Porter C.F."/>
            <person name="Rogers A."/>
            <person name="Williams B."/>
            <person name="Antoshechkin I."/>
            <person name="Lee M.M."/>
            <person name="Goodwin Z."/>
            <person name="Lu X."/>
            <person name="Lewis E.E."/>
            <person name="Goodrich-Blair H."/>
            <person name="Stock S.P."/>
            <person name="Adams B.J."/>
            <person name="Sternberg P.W."/>
            <person name="Mortazavi A."/>
        </authorList>
    </citation>
    <scope>NUCLEOTIDE SEQUENCE [LARGE SCALE GENOMIC DNA]</scope>
    <source>
        <strain evidence="11 12">ALL</strain>
    </source>
</reference>
<comment type="caution">
    <text evidence="11">The sequence shown here is derived from an EMBL/GenBank/DDBJ whole genome shotgun (WGS) entry which is preliminary data.</text>
</comment>
<gene>
    <name evidence="11" type="ORF">L596_030667</name>
</gene>
<dbReference type="EMBL" id="AZBU02000014">
    <property type="protein sequence ID" value="TKR58043.1"/>
    <property type="molecule type" value="Genomic_DNA"/>
</dbReference>
<dbReference type="PANTHER" id="PTHR46223:SF3">
    <property type="entry name" value="HISTONE-LYSINE N-METHYLTRANSFERASE SET-23"/>
    <property type="match status" value="1"/>
</dbReference>
<dbReference type="GO" id="GO:0046872">
    <property type="term" value="F:metal ion binding"/>
    <property type="evidence" value="ECO:0007669"/>
    <property type="project" value="UniProtKB-KW"/>
</dbReference>
<keyword evidence="2" id="KW-0158">Chromosome</keyword>
<accession>A0A4U5LQ25</accession>
<evidence type="ECO:0000313" key="12">
    <source>
        <dbReference type="Proteomes" id="UP000298663"/>
    </source>
</evidence>
<dbReference type="GO" id="GO:0008168">
    <property type="term" value="F:methyltransferase activity"/>
    <property type="evidence" value="ECO:0007669"/>
    <property type="project" value="UniProtKB-KW"/>
</dbReference>
<evidence type="ECO:0000256" key="6">
    <source>
        <dbReference type="ARBA" id="ARBA00022723"/>
    </source>
</evidence>
<evidence type="ECO:0000259" key="10">
    <source>
        <dbReference type="PROSITE" id="PS50868"/>
    </source>
</evidence>
<dbReference type="SUPFAM" id="SSF82199">
    <property type="entry name" value="SET domain"/>
    <property type="match status" value="1"/>
</dbReference>
<feature type="domain" description="Post-SET" evidence="10">
    <location>
        <begin position="521"/>
        <end position="537"/>
    </location>
</feature>
<evidence type="ECO:0000256" key="3">
    <source>
        <dbReference type="ARBA" id="ARBA00022603"/>
    </source>
</evidence>
<dbReference type="InterPro" id="IPR016197">
    <property type="entry name" value="Chromo-like_dom_sf"/>
</dbReference>